<evidence type="ECO:0000256" key="3">
    <source>
        <dbReference type="ARBA" id="ARBA00022449"/>
    </source>
</evidence>
<organism evidence="16 17">
    <name type="scientific">Effrenium voratum</name>
    <dbReference type="NCBI Taxonomy" id="2562239"/>
    <lineage>
        <taxon>Eukaryota</taxon>
        <taxon>Sar</taxon>
        <taxon>Alveolata</taxon>
        <taxon>Dinophyceae</taxon>
        <taxon>Suessiales</taxon>
        <taxon>Symbiodiniaceae</taxon>
        <taxon>Effrenium</taxon>
    </lineage>
</organism>
<keyword evidence="8 10" id="KW-0472">Membrane</keyword>
<feature type="transmembrane region" description="Helical" evidence="10">
    <location>
        <begin position="1297"/>
        <end position="1318"/>
    </location>
</feature>
<evidence type="ECO:0000259" key="13">
    <source>
        <dbReference type="Pfam" id="PF04039"/>
    </source>
</evidence>
<feature type="transmembrane region" description="Helical" evidence="10">
    <location>
        <begin position="108"/>
        <end position="125"/>
    </location>
</feature>
<evidence type="ECO:0000256" key="6">
    <source>
        <dbReference type="ARBA" id="ARBA00022989"/>
    </source>
</evidence>
<dbReference type="InterPro" id="IPR001516">
    <property type="entry name" value="Proton_antipo_N"/>
</dbReference>
<keyword evidence="17" id="KW-1185">Reference proteome</keyword>
<dbReference type="Pfam" id="PF04039">
    <property type="entry name" value="MnhB"/>
    <property type="match status" value="1"/>
</dbReference>
<feature type="transmembrane region" description="Helical" evidence="10">
    <location>
        <begin position="500"/>
        <end position="519"/>
    </location>
</feature>
<feature type="transmembrane region" description="Helical" evidence="10">
    <location>
        <begin position="684"/>
        <end position="705"/>
    </location>
</feature>
<dbReference type="Proteomes" id="UP001178507">
    <property type="component" value="Unassembled WGS sequence"/>
</dbReference>
<feature type="transmembrane region" description="Helical" evidence="10">
    <location>
        <begin position="837"/>
        <end position="859"/>
    </location>
</feature>
<dbReference type="Pfam" id="PF04066">
    <property type="entry name" value="MrpF_PhaF"/>
    <property type="match status" value="1"/>
</dbReference>
<evidence type="ECO:0000256" key="7">
    <source>
        <dbReference type="ARBA" id="ARBA00023065"/>
    </source>
</evidence>
<feature type="transmembrane region" description="Helical" evidence="10">
    <location>
        <begin position="1719"/>
        <end position="1743"/>
    </location>
</feature>
<reference evidence="16" key="1">
    <citation type="submission" date="2023-08" db="EMBL/GenBank/DDBJ databases">
        <authorList>
            <person name="Chen Y."/>
            <person name="Shah S."/>
            <person name="Dougan E. K."/>
            <person name="Thang M."/>
            <person name="Chan C."/>
        </authorList>
    </citation>
    <scope>NUCLEOTIDE SEQUENCE</scope>
</reference>
<protein>
    <submittedName>
        <fullName evidence="16">Uncharacterized protein</fullName>
    </submittedName>
</protein>
<feature type="transmembrane region" description="Helical" evidence="10">
    <location>
        <begin position="1267"/>
        <end position="1291"/>
    </location>
</feature>
<feature type="transmembrane region" description="Helical" evidence="10">
    <location>
        <begin position="1325"/>
        <end position="1347"/>
    </location>
</feature>
<dbReference type="Pfam" id="PF05443">
    <property type="entry name" value="ROS_MUCR"/>
    <property type="match status" value="1"/>
</dbReference>
<feature type="transmembrane region" description="Helical" evidence="10">
    <location>
        <begin position="1026"/>
        <end position="1046"/>
    </location>
</feature>
<dbReference type="Pfam" id="PF20501">
    <property type="entry name" value="MbhE"/>
    <property type="match status" value="1"/>
</dbReference>
<feature type="transmembrane region" description="Helical" evidence="10">
    <location>
        <begin position="566"/>
        <end position="586"/>
    </location>
</feature>
<feature type="domain" description="MrpA C-terminal/MbhD" evidence="14">
    <location>
        <begin position="608"/>
        <end position="671"/>
    </location>
</feature>
<keyword evidence="6 10" id="KW-1133">Transmembrane helix</keyword>
<accession>A0AA36IS20</accession>
<keyword evidence="7" id="KW-0406">Ion transport</keyword>
<evidence type="ECO:0000313" key="17">
    <source>
        <dbReference type="Proteomes" id="UP001178507"/>
    </source>
</evidence>
<sequence length="1920" mass="206011">MDLTFLAFFAPFIAAAFAPVLVRLLGHNAAWVLALVPALIFVHFAGFLPQVAEGGRVTGGVQWIPSFNVNFSWLIDGLSLTFALLISGIGTLIVLYAGGYMKGHPQQGRFLCFILMFMGAMQGLVLSDSFFMFFVFWELTSITSFLLIGFNHNAERSRRAAMQALVVTGGGGLILLAGLIFLWNMTGVSEFSLLLGTGDLVRESPFYLAALILVLGGAFTKSAQFPLHFWLPNAMEAPTPVSAYLHSATMVKAGVYLLMRLNPVLGDTIAWETILPLFGGATLLVGTFLAVRQTDLKLMLAYTTVASLGLLVMLTGFGTEKAIEGAVLYLVAHSLFKGALFMVAGNVDHEAGTRDVTRLGGLLAAMPITFGAAILSAFSMAGLPPFVGFLAKEEIYYGIAASDPWSIFITTVAIVGNALMLVIGFAVAVKPFLGPKVETPKSAHEAPLLMYAGPVLLAALSLAAALWSGLFHQFISSPMASAVAGAPLEITISIIPKPGIALTLSIVTIAIGAILYFGLARLRAAMAASLKAIGWGPDQGFDQFMRGLVRLSVVLTRTLQNGRMEFYMTATFVLLALWLFRTMFVADEWPAVPAFPVLSIYEWVTVSIIAIGLIAVVRAKNRLTAIVSLGIQGFAVAILFMLMGAPDLSFTQFMVETLTVVILALAMTRLRLSPQDHRSAGQTVLDGTIAIACGVALTFILLQILQTPFDRTLTEFFNLYSYSLAQGRNIVNVILVDFRGVDTFGEIGVVMVAGLAILALLRIVPKRSEPMRTLIFRATAPYLTALMLLYSIFVLLRGHNEPGGGFIGGLIAASALAIYGIACGVSPVRRAIRYHPMAISGFGLFLGAIAGMFSLFAGVPYMTGLWIYPTVFGVELKLSTTLIFDIGARLMETAVAVLTGLYFAVSIYLMLSRHIIRILLGTVTLSTGANLTIFAMGRITREVPPIIPSGLYLPAEGAANALPQALVLTAIVIAFSLFAFLLVLVMRSYQELGTDDTYAMRDAEPEGEPLPPLGYSDAFVMEAPALADWLIVMPLVIGFIFAALCLMTRKDTRRQPAIAITGLVLILLCVVGLFVHVLVNGTVVMAMGRWLPPFGIAFVADMLGATLALISGIVGLATGIYALREADNTERRYGFYPFLLMMLSGVICAFLTGDIFNLYVWFEVLLLGSFGLLILGSRRDQLDGATKYAFLNLVATTLFLIAVAYVYGLFGTLNMADIARKAAVMDEVGPRLTIAALFFFAFAMKAAAFPLNFWLPASYHTPRLAVGAIFAGLLTKVGVYALLRILLTIFPADRDDLAVAIAVVAAASMLLGAIGALAQTDMRRVLGYLVISGIGIMLAGLALGSATGLSGTAFYTAHSMVVMTALYLLVGIVGAAAGTFDLHRAGGLYATAPWLAVVALVLAFSVSGLPPFSGLWPKIFLVKASIDVGAWWLAAAILVSGFLTTIAIVRLFAFAFWRPAHPDMRSLSLAEVPVARLGLPVLAGLCGLTVIAGLYPEPFIQVSDRIAFELSRAVNLFLANILLALSWAAVSGSFALINILFGFALGALALTIIQEQVGSVGYLSRLYRIISLLLLFVYELILSATRVAILVLSPNMKLKPGILAYPLKVDRDLEITVLANLITLTPGTLSVDVSADRKTLYIHALDCSDPDSIRADIADGFERKILEIALVILSLAFLGTVFKVIRGPTLPDRILALDMLVATAIGFIAAIGIKTGFTLYVDIAITLGLVGFLATVAFARFVLTRGRSENDGPSEDDDMTQDAVIMPDAAQFSEIGEAKKKCVVFFLLTAPIAAHLLARAAYAVGYPLTKDSVRDDLVHSALGKTGDGTESGPAEKPVPAVNPKRSVTRDYIVCLEDGKKFKSLKRHLMSHYGLTPEEYREKWGLAPDYPMVAPAYAEQRSRLAREMGLGRKPGAKVKKK</sequence>
<feature type="transmembrane region" description="Helical" evidence="10">
    <location>
        <begin position="1477"/>
        <end position="1496"/>
    </location>
</feature>
<dbReference type="GO" id="GO:0008270">
    <property type="term" value="F:zinc ion binding"/>
    <property type="evidence" value="ECO:0007669"/>
    <property type="project" value="InterPro"/>
</dbReference>
<feature type="transmembrane region" description="Helical" evidence="10">
    <location>
        <begin position="1516"/>
        <end position="1548"/>
    </location>
</feature>
<dbReference type="InterPro" id="IPR007182">
    <property type="entry name" value="MnhB"/>
</dbReference>
<feature type="transmembrane region" description="Helical" evidence="10">
    <location>
        <begin position="623"/>
        <end position="644"/>
    </location>
</feature>
<feature type="transmembrane region" description="Helical" evidence="10">
    <location>
        <begin position="325"/>
        <end position="347"/>
    </location>
</feature>
<feature type="domain" description="NADH-Ubiquinone oxidoreductase (complex I) chain 5 N-terminal" evidence="12">
    <location>
        <begin position="64"/>
        <end position="110"/>
    </location>
</feature>
<feature type="transmembrane region" description="Helical" evidence="10">
    <location>
        <begin position="162"/>
        <end position="186"/>
    </location>
</feature>
<dbReference type="Gene3D" id="1.10.287.3510">
    <property type="match status" value="1"/>
</dbReference>
<feature type="transmembrane region" description="Helical" evidence="10">
    <location>
        <begin position="1058"/>
        <end position="1079"/>
    </location>
</feature>
<dbReference type="PANTHER" id="PTHR43373">
    <property type="entry name" value="NA(+)/H(+) ANTIPORTER SUBUNIT"/>
    <property type="match status" value="1"/>
</dbReference>
<keyword evidence="5 10" id="KW-0812">Transmembrane</keyword>
<dbReference type="Pfam" id="PF00662">
    <property type="entry name" value="Proton_antipo_N"/>
    <property type="match status" value="1"/>
</dbReference>
<feature type="transmembrane region" description="Helical" evidence="10">
    <location>
        <begin position="448"/>
        <end position="470"/>
    </location>
</feature>
<feature type="transmembrane region" description="Helical" evidence="10">
    <location>
        <begin position="650"/>
        <end position="672"/>
    </location>
</feature>
<evidence type="ECO:0000259" key="11">
    <source>
        <dbReference type="Pfam" id="PF00361"/>
    </source>
</evidence>
<dbReference type="EMBL" id="CAUJNA010002223">
    <property type="protein sequence ID" value="CAJ1391633.1"/>
    <property type="molecule type" value="Genomic_DNA"/>
</dbReference>
<feature type="transmembrane region" description="Helical" evidence="10">
    <location>
        <begin position="1665"/>
        <end position="1682"/>
    </location>
</feature>
<feature type="transmembrane region" description="Helical" evidence="10">
    <location>
        <begin position="407"/>
        <end position="428"/>
    </location>
</feature>
<feature type="transmembrane region" description="Helical" evidence="10">
    <location>
        <begin position="243"/>
        <end position="261"/>
    </location>
</feature>
<dbReference type="Pfam" id="PF00420">
    <property type="entry name" value="Oxidored_q2"/>
    <property type="match status" value="1"/>
</dbReference>
<feature type="transmembrane region" description="Helical" evidence="10">
    <location>
        <begin position="1429"/>
        <end position="1457"/>
    </location>
</feature>
<keyword evidence="2" id="KW-0813">Transport</keyword>
<feature type="transmembrane region" description="Helical" evidence="10">
    <location>
        <begin position="1569"/>
        <end position="1592"/>
    </location>
</feature>
<feature type="transmembrane region" description="Helical" evidence="10">
    <location>
        <begin position="598"/>
        <end position="616"/>
    </location>
</feature>
<dbReference type="NCBIfam" id="NF009301">
    <property type="entry name" value="PRK12658.1"/>
    <property type="match status" value="1"/>
</dbReference>
<feature type="domain" description="NADH:quinone oxidoreductase/Mrp antiporter transmembrane" evidence="11">
    <location>
        <begin position="1154"/>
        <end position="1444"/>
    </location>
</feature>
<name>A0AA36IS20_9DINO</name>
<dbReference type="InterPro" id="IPR007208">
    <property type="entry name" value="MrpF/PhaF-like"/>
</dbReference>
<dbReference type="InterPro" id="IPR001750">
    <property type="entry name" value="ND/Mrp_TM"/>
</dbReference>
<feature type="transmembrane region" description="Helical" evidence="10">
    <location>
        <begin position="1158"/>
        <end position="1176"/>
    </location>
</feature>
<dbReference type="GO" id="GO:0008324">
    <property type="term" value="F:monoatomic cation transmembrane transporter activity"/>
    <property type="evidence" value="ECO:0007669"/>
    <property type="project" value="InterPro"/>
</dbReference>
<feature type="transmembrane region" description="Helical" evidence="10">
    <location>
        <begin position="359"/>
        <end position="387"/>
    </location>
</feature>
<feature type="transmembrane region" description="Helical" evidence="10">
    <location>
        <begin position="1782"/>
        <end position="1802"/>
    </location>
</feature>
<feature type="transmembrane region" description="Helical" evidence="10">
    <location>
        <begin position="1135"/>
        <end position="1152"/>
    </location>
</feature>
<dbReference type="InterPro" id="IPR002758">
    <property type="entry name" value="Cation_antiport_E"/>
</dbReference>
<proteinExistence type="predicted"/>
<dbReference type="Pfam" id="PF01899">
    <property type="entry name" value="MNHE"/>
    <property type="match status" value="1"/>
</dbReference>
<feature type="transmembrane region" description="Helical" evidence="10">
    <location>
        <begin position="6"/>
        <end position="25"/>
    </location>
</feature>
<feature type="transmembrane region" description="Helical" evidence="10">
    <location>
        <begin position="206"/>
        <end position="231"/>
    </location>
</feature>
<dbReference type="Pfam" id="PF13244">
    <property type="entry name" value="MbhD"/>
    <property type="match status" value="1"/>
</dbReference>
<evidence type="ECO:0000256" key="9">
    <source>
        <dbReference type="SAM" id="MobiDB-lite"/>
    </source>
</evidence>
<dbReference type="InterPro" id="IPR050616">
    <property type="entry name" value="CPA3_Na-H_Antiporter_A"/>
</dbReference>
<feature type="transmembrane region" description="Helical" evidence="10">
    <location>
        <begin position="298"/>
        <end position="319"/>
    </location>
</feature>
<feature type="region of interest" description="Disordered" evidence="9">
    <location>
        <begin position="1822"/>
        <end position="1841"/>
    </location>
</feature>
<evidence type="ECO:0000256" key="5">
    <source>
        <dbReference type="ARBA" id="ARBA00022692"/>
    </source>
</evidence>
<feature type="transmembrane region" description="Helical" evidence="10">
    <location>
        <begin position="805"/>
        <end position="825"/>
    </location>
</feature>
<evidence type="ECO:0000256" key="10">
    <source>
        <dbReference type="SAM" id="Phobius"/>
    </source>
</evidence>
<feature type="transmembrane region" description="Helical" evidence="10">
    <location>
        <begin position="273"/>
        <end position="291"/>
    </location>
</feature>
<feature type="transmembrane region" description="Helical" evidence="10">
    <location>
        <begin position="1353"/>
        <end position="1376"/>
    </location>
</feature>
<gene>
    <name evidence="16" type="ORF">EVOR1521_LOCUS16897</name>
</gene>
<feature type="transmembrane region" description="Helical" evidence="10">
    <location>
        <begin position="1094"/>
        <end position="1123"/>
    </location>
</feature>
<feature type="transmembrane region" description="Helical" evidence="10">
    <location>
        <begin position="71"/>
        <end position="96"/>
    </location>
</feature>
<dbReference type="NCBIfam" id="NF006519">
    <property type="entry name" value="PRK08965.1-3"/>
    <property type="match status" value="1"/>
</dbReference>
<feature type="domain" description="Na+/H+ antiporter MnhB subunit-related protein" evidence="13">
    <location>
        <begin position="775"/>
        <end position="889"/>
    </location>
</feature>
<evidence type="ECO:0000259" key="14">
    <source>
        <dbReference type="Pfam" id="PF13244"/>
    </source>
</evidence>
<dbReference type="Pfam" id="PF00361">
    <property type="entry name" value="Proton_antipo_M"/>
    <property type="match status" value="2"/>
</dbReference>
<dbReference type="InterPro" id="IPR008807">
    <property type="entry name" value="ROS_MUCR"/>
</dbReference>
<feature type="domain" description="NADH:quinone oxidoreductase/Mrp antiporter transmembrane" evidence="11">
    <location>
        <begin position="127"/>
        <end position="412"/>
    </location>
</feature>
<comment type="caution">
    <text evidence="16">The sequence shown here is derived from an EMBL/GenBank/DDBJ whole genome shotgun (WGS) entry which is preliminary data.</text>
</comment>
<evidence type="ECO:0000259" key="15">
    <source>
        <dbReference type="Pfam" id="PF20501"/>
    </source>
</evidence>
<dbReference type="InterPro" id="IPR046806">
    <property type="entry name" value="MrpA_C/MbhE"/>
</dbReference>
<dbReference type="GO" id="GO:0003677">
    <property type="term" value="F:DNA binding"/>
    <property type="evidence" value="ECO:0007669"/>
    <property type="project" value="InterPro"/>
</dbReference>
<evidence type="ECO:0000256" key="4">
    <source>
        <dbReference type="ARBA" id="ARBA00022475"/>
    </source>
</evidence>
<feature type="transmembrane region" description="Helical" evidence="10">
    <location>
        <begin position="32"/>
        <end position="51"/>
    </location>
</feature>
<evidence type="ECO:0000256" key="8">
    <source>
        <dbReference type="ARBA" id="ARBA00023136"/>
    </source>
</evidence>
<dbReference type="InterPro" id="IPR041920">
    <property type="entry name" value="ROS/MUCR_sf"/>
</dbReference>
<evidence type="ECO:0000256" key="1">
    <source>
        <dbReference type="ARBA" id="ARBA00004651"/>
    </source>
</evidence>
<feature type="transmembrane region" description="Helical" evidence="10">
    <location>
        <begin position="1388"/>
        <end position="1409"/>
    </location>
</feature>
<feature type="transmembrane region" description="Helical" evidence="10">
    <location>
        <begin position="891"/>
        <end position="909"/>
    </location>
</feature>
<evidence type="ECO:0000313" key="16">
    <source>
        <dbReference type="EMBL" id="CAJ1391633.1"/>
    </source>
</evidence>
<comment type="subcellular location">
    <subcellularLocation>
        <location evidence="1">Cell membrane</location>
        <topology evidence="1">Multi-pass membrane protein</topology>
    </subcellularLocation>
</comment>
<feature type="domain" description="MrpA C-terminal/MbhE" evidence="15">
    <location>
        <begin position="685"/>
        <end position="763"/>
    </location>
</feature>
<evidence type="ECO:0000259" key="12">
    <source>
        <dbReference type="Pfam" id="PF00662"/>
    </source>
</evidence>
<dbReference type="Gene3D" id="1.10.10.1550">
    <property type="entry name" value="ROS/MUCR transcriptional regulator protein"/>
    <property type="match status" value="1"/>
</dbReference>
<dbReference type="PANTHER" id="PTHR43373:SF1">
    <property type="entry name" value="NA(+)_H(+) ANTIPORTER SUBUNIT A"/>
    <property type="match status" value="1"/>
</dbReference>
<feature type="transmembrane region" description="Helical" evidence="10">
    <location>
        <begin position="774"/>
        <end position="793"/>
    </location>
</feature>
<dbReference type="GO" id="GO:0015297">
    <property type="term" value="F:antiporter activity"/>
    <property type="evidence" value="ECO:0007669"/>
    <property type="project" value="UniProtKB-KW"/>
</dbReference>
<keyword evidence="4" id="KW-1003">Cell membrane</keyword>
<feature type="transmembrane region" description="Helical" evidence="10">
    <location>
        <begin position="1188"/>
        <end position="1210"/>
    </location>
</feature>
<dbReference type="NCBIfam" id="NF009287">
    <property type="entry name" value="PRK12647.1"/>
    <property type="match status" value="1"/>
</dbReference>
<dbReference type="NCBIfam" id="NF009245">
    <property type="entry name" value="PRK12599.1-4"/>
    <property type="match status" value="1"/>
</dbReference>
<dbReference type="GO" id="GO:0006355">
    <property type="term" value="P:regulation of DNA-templated transcription"/>
    <property type="evidence" value="ECO:0007669"/>
    <property type="project" value="InterPro"/>
</dbReference>
<dbReference type="InterPro" id="IPR025383">
    <property type="entry name" value="MrpA_C/MbhD"/>
</dbReference>
<feature type="transmembrane region" description="Helical" evidence="10">
    <location>
        <begin position="1694"/>
        <end position="1713"/>
    </location>
</feature>
<feature type="transmembrane region" description="Helical" evidence="10">
    <location>
        <begin position="965"/>
        <end position="986"/>
    </location>
</feature>
<keyword evidence="3" id="KW-0050">Antiport</keyword>
<feature type="transmembrane region" description="Helical" evidence="10">
    <location>
        <begin position="131"/>
        <end position="150"/>
    </location>
</feature>
<dbReference type="NCBIfam" id="NF009306">
    <property type="entry name" value="PRK12663.1"/>
    <property type="match status" value="1"/>
</dbReference>
<dbReference type="GO" id="GO:0005886">
    <property type="term" value="C:plasma membrane"/>
    <property type="evidence" value="ECO:0007669"/>
    <property type="project" value="UniProtKB-SubCell"/>
</dbReference>
<dbReference type="PRINTS" id="PR01434">
    <property type="entry name" value="NADHDHGNASE5"/>
</dbReference>
<feature type="transmembrane region" description="Helical" evidence="10">
    <location>
        <begin position="1230"/>
        <end position="1255"/>
    </location>
</feature>
<dbReference type="InterPro" id="IPR039428">
    <property type="entry name" value="NUOK/Mnh_C1-like"/>
</dbReference>
<evidence type="ECO:0000256" key="2">
    <source>
        <dbReference type="ARBA" id="ARBA00022448"/>
    </source>
</evidence>
<feature type="transmembrane region" description="Helical" evidence="10">
    <location>
        <begin position="743"/>
        <end position="762"/>
    </location>
</feature>